<dbReference type="EMBL" id="PP926509">
    <property type="protein sequence ID" value="XDJ01001.1"/>
    <property type="molecule type" value="Genomic_DNA"/>
</dbReference>
<evidence type="ECO:0000256" key="1">
    <source>
        <dbReference type="SAM" id="Phobius"/>
    </source>
</evidence>
<feature type="transmembrane region" description="Helical" evidence="1">
    <location>
        <begin position="6"/>
        <end position="30"/>
    </location>
</feature>
<evidence type="ECO:0000313" key="2">
    <source>
        <dbReference type="EMBL" id="XDJ01001.1"/>
    </source>
</evidence>
<proteinExistence type="predicted"/>
<keyword evidence="1" id="KW-1133">Transmembrane helix</keyword>
<reference evidence="2" key="1">
    <citation type="submission" date="2024-06" db="EMBL/GenBank/DDBJ databases">
        <title>This phage originates from the Bacteriophage catalogue of the Bacteriophage Competence Centre, Department of Microbiology und Biotechnology, Max Rubner-Institut, Kiel, Germany.</title>
        <authorList>
            <person name="Sprotte S."/>
            <person name="Brinks E."/>
            <person name="Hille F."/>
        </authorList>
    </citation>
    <scope>NUCLEOTIDE SEQUENCE</scope>
</reference>
<name>A0AB39C2X8_9CAUD</name>
<keyword evidence="1" id="KW-0812">Transmembrane</keyword>
<organism evidence="2">
    <name type="scientific">Klebsiella phage PMBT63</name>
    <dbReference type="NCBI Taxonomy" id="3229739"/>
    <lineage>
        <taxon>Viruses</taxon>
        <taxon>Duplodnaviria</taxon>
        <taxon>Heunggongvirae</taxon>
        <taxon>Uroviricota</taxon>
        <taxon>Caudoviricetes</taxon>
    </lineage>
</organism>
<accession>A0AB39C2X8</accession>
<evidence type="ECO:0008006" key="3">
    <source>
        <dbReference type="Google" id="ProtNLM"/>
    </source>
</evidence>
<sequence>MNLDILFSVTLFCFDVAIVTELTGVVNNFVHKFSNNFRESGRTLWRVEWIYTAWDIEMPRRPLEGIWAINYSFL</sequence>
<keyword evidence="1" id="KW-0472">Membrane</keyword>
<protein>
    <recommendedName>
        <fullName evidence="3">Phage protein</fullName>
    </recommendedName>
</protein>